<organism evidence="1">
    <name type="scientific">Bartonella schoenbuchensis (strain DSM 13525 / NCTC 13165 / R1)</name>
    <dbReference type="NCBI Taxonomy" id="687861"/>
    <lineage>
        <taxon>Bacteria</taxon>
        <taxon>Pseudomonadati</taxon>
        <taxon>Pseudomonadota</taxon>
        <taxon>Alphaproteobacteria</taxon>
        <taxon>Hyphomicrobiales</taxon>
        <taxon>Bartonellaceae</taxon>
        <taxon>Bartonella</taxon>
    </lineage>
</organism>
<protein>
    <submittedName>
        <fullName evidence="1">Uncharacterized protein</fullName>
    </submittedName>
</protein>
<accession>E6YZV2</accession>
<dbReference type="InterPro" id="IPR023795">
    <property type="entry name" value="Serpin_CS"/>
</dbReference>
<reference evidence="1" key="1">
    <citation type="journal article" date="2011" name="PLoS Genet.">
        <title>Parallel evolution of a type IV secretion system in radiating lineages of the host-restricted bacterial pathogen Bartonella.</title>
        <authorList>
            <person name="Engel P."/>
            <person name="Salzburger W."/>
            <person name="Liesch M."/>
            <person name="Chang C.C."/>
            <person name="Maruyama S."/>
            <person name="Lanz C."/>
            <person name="Calteau A."/>
            <person name="Lajus A."/>
            <person name="Medigue C."/>
            <person name="Schuster S.C."/>
            <person name="Dehio C."/>
        </authorList>
    </citation>
    <scope>NUCLEOTIDE SEQUENCE</scope>
    <source>
        <strain evidence="1">R1</strain>
    </source>
</reference>
<proteinExistence type="predicted"/>
<dbReference type="AlphaFoldDB" id="E6YZV2"/>
<evidence type="ECO:0000313" key="1">
    <source>
        <dbReference type="EMBL" id="CBI82390.1"/>
    </source>
</evidence>
<name>E6YZV2_BARSR</name>
<dbReference type="PROSITE" id="PS00284">
    <property type="entry name" value="SERPIN"/>
    <property type="match status" value="1"/>
</dbReference>
<gene>
    <name evidence="1" type="ORF">B11C_40245</name>
</gene>
<sequence>MVMQTVNDYLLNHPFIILFESHGEIGMKVKECYAKNSILDINSEIS</sequence>
<dbReference type="EMBL" id="FN645509">
    <property type="protein sequence ID" value="CBI82390.1"/>
    <property type="molecule type" value="Genomic_DNA"/>
</dbReference>